<reference evidence="5" key="1">
    <citation type="submission" date="2021-03" db="EMBL/GenBank/DDBJ databases">
        <title>Complete Genome of Pseudoalteromonas xiamenensis STKMTI.2, a new potential marine bacterium producing anti-Vibrio compounds.</title>
        <authorList>
            <person name="Handayani D.P."/>
            <person name="Isnansetyo A."/>
            <person name="Istiqomah I."/>
            <person name="Jumina J."/>
        </authorList>
    </citation>
    <scope>NUCLEOTIDE SEQUENCE</scope>
    <source>
        <strain evidence="5">STKMTI.2</strain>
        <plasmid evidence="5">unnamed5</plasmid>
    </source>
</reference>
<dbReference type="Pfam" id="PF13377">
    <property type="entry name" value="Peripla_BP_3"/>
    <property type="match status" value="1"/>
</dbReference>
<dbReference type="GO" id="GO:0000976">
    <property type="term" value="F:transcription cis-regulatory region binding"/>
    <property type="evidence" value="ECO:0007669"/>
    <property type="project" value="TreeGrafter"/>
</dbReference>
<dbReference type="PANTHER" id="PTHR30146">
    <property type="entry name" value="LACI-RELATED TRANSCRIPTIONAL REPRESSOR"/>
    <property type="match status" value="1"/>
</dbReference>
<evidence type="ECO:0000313" key="5">
    <source>
        <dbReference type="EMBL" id="QTH73630.1"/>
    </source>
</evidence>
<keyword evidence="6" id="KW-1185">Reference proteome</keyword>
<evidence type="ECO:0000256" key="1">
    <source>
        <dbReference type="ARBA" id="ARBA00023015"/>
    </source>
</evidence>
<organism evidence="5 6">
    <name type="scientific">Pseudoalteromonas xiamenensis</name>
    <dbReference type="NCBI Taxonomy" id="882626"/>
    <lineage>
        <taxon>Bacteria</taxon>
        <taxon>Pseudomonadati</taxon>
        <taxon>Pseudomonadota</taxon>
        <taxon>Gammaproteobacteria</taxon>
        <taxon>Alteromonadales</taxon>
        <taxon>Pseudoalteromonadaceae</taxon>
        <taxon>Pseudoalteromonas</taxon>
    </lineage>
</organism>
<dbReference type="CDD" id="cd01392">
    <property type="entry name" value="HTH_LacI"/>
    <property type="match status" value="1"/>
</dbReference>
<keyword evidence="2 5" id="KW-0238">DNA-binding</keyword>
<dbReference type="SUPFAM" id="SSF53822">
    <property type="entry name" value="Periplasmic binding protein-like I"/>
    <property type="match status" value="1"/>
</dbReference>
<dbReference type="GO" id="GO:0003700">
    <property type="term" value="F:DNA-binding transcription factor activity"/>
    <property type="evidence" value="ECO:0007669"/>
    <property type="project" value="TreeGrafter"/>
</dbReference>
<dbReference type="InterPro" id="IPR000843">
    <property type="entry name" value="HTH_LacI"/>
</dbReference>
<dbReference type="PROSITE" id="PS00356">
    <property type="entry name" value="HTH_LACI_1"/>
    <property type="match status" value="1"/>
</dbReference>
<dbReference type="AlphaFoldDB" id="A0A975HPV5"/>
<gene>
    <name evidence="5" type="ORF">J5O05_19400</name>
</gene>
<keyword evidence="3" id="KW-0804">Transcription</keyword>
<dbReference type="KEGG" id="pxi:J5O05_19400"/>
<proteinExistence type="predicted"/>
<dbReference type="Gene3D" id="1.10.260.40">
    <property type="entry name" value="lambda repressor-like DNA-binding domains"/>
    <property type="match status" value="1"/>
</dbReference>
<sequence>MNNNNKPEKVTIFDVAKEAQVSKSTVSLVLTQSDKVSDKSREKVLQAIEKLGYVYNRDAAALRSKRSNLVAIVINDLTNPYSAQLAIGLEKHIGALGMLPMLVNTNESFERQKQVVNTLKEYNVAAFVMCPAPGTDKNWVNQLIQSGFPVINIMREVQYSDAPTILPDNQKGTMLATEHLLSQGMKNLAFVGGTEDISDYHERLAGFNTAMRLHNEHTPSVIVPSQTNRQGGREAFKELYAQSADIEAIVCFSDVIAYGVIEEIRNAGLEPGKDIKVVGFDDLEDSRMMSPALSSVHINANEIGKRTCLVLSELLDKSTPPLRTLVDVKLIARASSDQKVAG</sequence>
<feature type="domain" description="HTH lacI-type" evidence="4">
    <location>
        <begin position="10"/>
        <end position="64"/>
    </location>
</feature>
<dbReference type="Pfam" id="PF00356">
    <property type="entry name" value="LacI"/>
    <property type="match status" value="1"/>
</dbReference>
<protein>
    <submittedName>
        <fullName evidence="5">LacI family DNA-binding transcriptional regulator</fullName>
    </submittedName>
</protein>
<evidence type="ECO:0000256" key="3">
    <source>
        <dbReference type="ARBA" id="ARBA00023163"/>
    </source>
</evidence>
<dbReference type="Proteomes" id="UP000664904">
    <property type="component" value="Plasmid unnamed5"/>
</dbReference>
<dbReference type="PROSITE" id="PS50932">
    <property type="entry name" value="HTH_LACI_2"/>
    <property type="match status" value="1"/>
</dbReference>
<dbReference type="Gene3D" id="3.40.50.2300">
    <property type="match status" value="2"/>
</dbReference>
<geneLocation type="plasmid" evidence="5 6">
    <name>unnamed5</name>
</geneLocation>
<keyword evidence="5" id="KW-0614">Plasmid</keyword>
<evidence type="ECO:0000313" key="6">
    <source>
        <dbReference type="Proteomes" id="UP000664904"/>
    </source>
</evidence>
<dbReference type="SUPFAM" id="SSF47413">
    <property type="entry name" value="lambda repressor-like DNA-binding domains"/>
    <property type="match status" value="1"/>
</dbReference>
<dbReference type="InterPro" id="IPR010982">
    <property type="entry name" value="Lambda_DNA-bd_dom_sf"/>
</dbReference>
<dbReference type="InterPro" id="IPR046335">
    <property type="entry name" value="LacI/GalR-like_sensor"/>
</dbReference>
<dbReference type="PANTHER" id="PTHR30146:SF154">
    <property type="entry name" value="TRANSCRIPTION REGULATOR, MEMBER OF GALR FAMILY"/>
    <property type="match status" value="1"/>
</dbReference>
<keyword evidence="1" id="KW-0805">Transcription regulation</keyword>
<accession>A0A975HPV5</accession>
<name>A0A975HPV5_9GAMM</name>
<dbReference type="CDD" id="cd06289">
    <property type="entry name" value="PBP1_MalI-like"/>
    <property type="match status" value="1"/>
</dbReference>
<dbReference type="EMBL" id="CP072135">
    <property type="protein sequence ID" value="QTH73630.1"/>
    <property type="molecule type" value="Genomic_DNA"/>
</dbReference>
<evidence type="ECO:0000256" key="2">
    <source>
        <dbReference type="ARBA" id="ARBA00023125"/>
    </source>
</evidence>
<dbReference type="RefSeq" id="WP_208845264.1">
    <property type="nucleotide sequence ID" value="NZ_CP072135.1"/>
</dbReference>
<evidence type="ECO:0000259" key="4">
    <source>
        <dbReference type="PROSITE" id="PS50932"/>
    </source>
</evidence>
<dbReference type="SMART" id="SM00354">
    <property type="entry name" value="HTH_LACI"/>
    <property type="match status" value="1"/>
</dbReference>
<dbReference type="InterPro" id="IPR028082">
    <property type="entry name" value="Peripla_BP_I"/>
</dbReference>